<accession>A0ABU8VDT9</accession>
<dbReference type="EMBL" id="JBBKZU010000004">
    <property type="protein sequence ID" value="MEJ8811837.1"/>
    <property type="molecule type" value="Genomic_DNA"/>
</dbReference>
<dbReference type="RefSeq" id="WP_340357101.1">
    <property type="nucleotide sequence ID" value="NZ_JBBKZU010000004.1"/>
</dbReference>
<evidence type="ECO:0000313" key="1">
    <source>
        <dbReference type="EMBL" id="MEJ8811837.1"/>
    </source>
</evidence>
<evidence type="ECO:0000313" key="2">
    <source>
        <dbReference type="Proteomes" id="UP001365846"/>
    </source>
</evidence>
<comment type="caution">
    <text evidence="1">The sequence shown here is derived from an EMBL/GenBank/DDBJ whole genome shotgun (WGS) entry which is preliminary data.</text>
</comment>
<proteinExistence type="predicted"/>
<dbReference type="InterPro" id="IPR054257">
    <property type="entry name" value="DUF6988"/>
</dbReference>
<reference evidence="1 2" key="1">
    <citation type="submission" date="2024-03" db="EMBL/GenBank/DDBJ databases">
        <title>Novel species of the genus Variovorax.</title>
        <authorList>
            <person name="Liu Q."/>
            <person name="Xin Y.-H."/>
        </authorList>
    </citation>
    <scope>NUCLEOTIDE SEQUENCE [LARGE SCALE GENOMIC DNA]</scope>
    <source>
        <strain evidence="1 2">KACC 18899</strain>
    </source>
</reference>
<name>A0ABU8VDT9_9BURK</name>
<protein>
    <submittedName>
        <fullName evidence="1">Uncharacterized protein</fullName>
    </submittedName>
</protein>
<keyword evidence="2" id="KW-1185">Reference proteome</keyword>
<sequence>MSESAEDQLGHLLALSEALDGDVAKLLRKCQPASARAAISVALCRAAFEHAVSQRVLLESGLSGTAMALCRLQFEAVVRAAWTGQGASEKWIKAFTTPVEVEGHREPIMGPPIPAMLDTFALHAPHVAAEFRKLYGTIEGMHSFVHGGAQAVVHALMGGYPAENLAKALFNRNLLQWFTANCAIVATENAGLRPRLNLLREKHGGCMPPIVVAQ</sequence>
<dbReference type="Proteomes" id="UP001365846">
    <property type="component" value="Unassembled WGS sequence"/>
</dbReference>
<dbReference type="Pfam" id="PF22491">
    <property type="entry name" value="DUF6988"/>
    <property type="match status" value="1"/>
</dbReference>
<gene>
    <name evidence="1" type="ORF">WKW77_12220</name>
</gene>
<organism evidence="1 2">
    <name type="scientific">Variovorax ureilyticus</name>
    <dbReference type="NCBI Taxonomy" id="1836198"/>
    <lineage>
        <taxon>Bacteria</taxon>
        <taxon>Pseudomonadati</taxon>
        <taxon>Pseudomonadota</taxon>
        <taxon>Betaproteobacteria</taxon>
        <taxon>Burkholderiales</taxon>
        <taxon>Comamonadaceae</taxon>
        <taxon>Variovorax</taxon>
    </lineage>
</organism>